<evidence type="ECO:0008006" key="10">
    <source>
        <dbReference type="Google" id="ProtNLM"/>
    </source>
</evidence>
<feature type="non-terminal residue" evidence="8">
    <location>
        <position position="1"/>
    </location>
</feature>
<dbReference type="GO" id="GO:1902495">
    <property type="term" value="C:transmembrane transporter complex"/>
    <property type="evidence" value="ECO:0007669"/>
    <property type="project" value="TreeGrafter"/>
</dbReference>
<dbReference type="PANTHER" id="PTHR47143">
    <property type="entry name" value="TRANSIENT RECEPTOR POTENTIAL CATION CHANNEL PROTEIN PAINLESS"/>
    <property type="match status" value="1"/>
</dbReference>
<keyword evidence="6" id="KW-0407">Ion channel</keyword>
<dbReference type="Proteomes" id="UP000708208">
    <property type="component" value="Unassembled WGS sequence"/>
</dbReference>
<feature type="repeat" description="ANK" evidence="7">
    <location>
        <begin position="50"/>
        <end position="83"/>
    </location>
</feature>
<evidence type="ECO:0000256" key="4">
    <source>
        <dbReference type="ARBA" id="ARBA00023065"/>
    </source>
</evidence>
<keyword evidence="2" id="KW-0677">Repeat</keyword>
<name>A0A8J2KDN8_9HEXA</name>
<evidence type="ECO:0000313" key="9">
    <source>
        <dbReference type="Proteomes" id="UP000708208"/>
    </source>
</evidence>
<dbReference type="AlphaFoldDB" id="A0A8J2KDN8"/>
<keyword evidence="9" id="KW-1185">Reference proteome</keyword>
<feature type="repeat" description="ANK" evidence="7">
    <location>
        <begin position="84"/>
        <end position="116"/>
    </location>
</feature>
<evidence type="ECO:0000256" key="5">
    <source>
        <dbReference type="ARBA" id="ARBA00023180"/>
    </source>
</evidence>
<evidence type="ECO:0000256" key="7">
    <source>
        <dbReference type="PROSITE-ProRule" id="PRU00023"/>
    </source>
</evidence>
<dbReference type="PANTHER" id="PTHR47143:SF1">
    <property type="entry name" value="ION_TRANS DOMAIN-CONTAINING PROTEIN"/>
    <property type="match status" value="1"/>
</dbReference>
<evidence type="ECO:0000256" key="1">
    <source>
        <dbReference type="ARBA" id="ARBA00022448"/>
    </source>
</evidence>
<keyword evidence="1" id="KW-0813">Transport</keyword>
<dbReference type="InterPro" id="IPR002110">
    <property type="entry name" value="Ankyrin_rpt"/>
</dbReference>
<proteinExistence type="predicted"/>
<keyword evidence="5" id="KW-0325">Glycoprotein</keyword>
<evidence type="ECO:0000256" key="2">
    <source>
        <dbReference type="ARBA" id="ARBA00022737"/>
    </source>
</evidence>
<dbReference type="GO" id="GO:0034220">
    <property type="term" value="P:monoatomic ion transmembrane transport"/>
    <property type="evidence" value="ECO:0007669"/>
    <property type="project" value="UniProtKB-KW"/>
</dbReference>
<dbReference type="Pfam" id="PF12796">
    <property type="entry name" value="Ank_2"/>
    <property type="match status" value="2"/>
</dbReference>
<sequence length="270" mass="30350">MLADHIKFSVVLNESNRNGWTPLHVAAHEGQIKILEELMKHGALLRKDYEGRTPLHLAAANGHKDAVILILKAHSHLMNVSDKNGNTPLHAATTQNQPKVVELLLRRNCELTYNTEGNSAIDLALLNKFVEVAYVMAAHKSRSDEVLSLTEGKHPCIMEALIADMPAVAKAVLDAGIQKCTTENLDSPNYYVEYSFKWLTKPESRRNQQSSNVCLPILNDMVDHERSSLLSHELSLKYLEMKWNSYGKYFQFAHVISYLIYLSLVTAIAT</sequence>
<dbReference type="PROSITE" id="PS50088">
    <property type="entry name" value="ANK_REPEAT"/>
    <property type="match status" value="3"/>
</dbReference>
<comment type="caution">
    <text evidence="8">The sequence shown here is derived from an EMBL/GenBank/DDBJ whole genome shotgun (WGS) entry which is preliminary data.</text>
</comment>
<reference evidence="8" key="1">
    <citation type="submission" date="2021-06" db="EMBL/GenBank/DDBJ databases">
        <authorList>
            <person name="Hodson N. C."/>
            <person name="Mongue J. A."/>
            <person name="Jaron S. K."/>
        </authorList>
    </citation>
    <scope>NUCLEOTIDE SEQUENCE</scope>
</reference>
<evidence type="ECO:0000256" key="6">
    <source>
        <dbReference type="ARBA" id="ARBA00023303"/>
    </source>
</evidence>
<evidence type="ECO:0000313" key="8">
    <source>
        <dbReference type="EMBL" id="CAG7786848.1"/>
    </source>
</evidence>
<dbReference type="InterPro" id="IPR052076">
    <property type="entry name" value="TRP_cation_channel"/>
</dbReference>
<organism evidence="8 9">
    <name type="scientific">Allacma fusca</name>
    <dbReference type="NCBI Taxonomy" id="39272"/>
    <lineage>
        <taxon>Eukaryota</taxon>
        <taxon>Metazoa</taxon>
        <taxon>Ecdysozoa</taxon>
        <taxon>Arthropoda</taxon>
        <taxon>Hexapoda</taxon>
        <taxon>Collembola</taxon>
        <taxon>Symphypleona</taxon>
        <taxon>Sminthuridae</taxon>
        <taxon>Allacma</taxon>
    </lineage>
</organism>
<protein>
    <recommendedName>
        <fullName evidence="10">Transient receptor potential cation channel subfamily A member 1</fullName>
    </recommendedName>
</protein>
<dbReference type="EMBL" id="CAJVCH010327620">
    <property type="protein sequence ID" value="CAG7786848.1"/>
    <property type="molecule type" value="Genomic_DNA"/>
</dbReference>
<dbReference type="PROSITE" id="PS50297">
    <property type="entry name" value="ANK_REP_REGION"/>
    <property type="match status" value="3"/>
</dbReference>
<keyword evidence="3 7" id="KW-0040">ANK repeat</keyword>
<keyword evidence="4" id="KW-0406">Ion transport</keyword>
<dbReference type="OrthoDB" id="1661883at2759"/>
<accession>A0A8J2KDN8</accession>
<dbReference type="GO" id="GO:0022857">
    <property type="term" value="F:transmembrane transporter activity"/>
    <property type="evidence" value="ECO:0007669"/>
    <property type="project" value="TreeGrafter"/>
</dbReference>
<evidence type="ECO:0000256" key="3">
    <source>
        <dbReference type="ARBA" id="ARBA00023043"/>
    </source>
</evidence>
<gene>
    <name evidence="8" type="ORF">AFUS01_LOCUS25397</name>
</gene>
<feature type="repeat" description="ANK" evidence="7">
    <location>
        <begin position="18"/>
        <end position="43"/>
    </location>
</feature>
<dbReference type="SMART" id="SM00248">
    <property type="entry name" value="ANK"/>
    <property type="match status" value="5"/>
</dbReference>